<sequence length="329" mass="36119">MKEASIAITGASGFIGNHLLRELKAAGLPVFGITRSGSNETRAVGDLGDKPQWEKCLQGVDTVVHCAAVAHRPLTDDAKEIEYLYRVNVTAVQTLADACLKMGVRRLIFLSSVKVYGESTSERSPFKETDPLAPEDHYGLTKQQAEAIVDGYADQGLQVCSLRLPLVYGADAKANFLKLKKLALSGLPLPLASITNRRSLLSLQNLTVVLNELLAEQNWPYRYINVADPEPISVPDLVRLIAQTEGRKSRLFPMPVPLLYLAAKLASRQSIVERLAGDLEMDTSLIRQALPSAKLESTSSCLITEQTGKHKQTLTNLRRQTSHVESSRF</sequence>
<evidence type="ECO:0000313" key="6">
    <source>
        <dbReference type="Proteomes" id="UP000239446"/>
    </source>
</evidence>
<evidence type="ECO:0000313" key="7">
    <source>
        <dbReference type="Proteomes" id="UP000239648"/>
    </source>
</evidence>
<feature type="domain" description="NAD-dependent epimerase/dehydratase" evidence="3">
    <location>
        <begin position="6"/>
        <end position="175"/>
    </location>
</feature>
<evidence type="ECO:0000313" key="4">
    <source>
        <dbReference type="EMBL" id="PPK49974.1"/>
    </source>
</evidence>
<reference evidence="4 7" key="1">
    <citation type="submission" date="2018-02" db="EMBL/GenBank/DDBJ databases">
        <title>Deep subsurface shale carbon reservoir microbial communities from Ohio and West Virginia, USA.</title>
        <authorList>
            <person name="Wrighton K."/>
        </authorList>
    </citation>
    <scope>NUCLEOTIDE SEQUENCE [LARGE SCALE GENOMIC DNA]</scope>
    <source>
        <strain evidence="4 7">UTICA-S1B6</strain>
    </source>
</reference>
<name>A0A2S6G2U6_9GAMM</name>
<dbReference type="Proteomes" id="UP000239446">
    <property type="component" value="Unassembled WGS sequence"/>
</dbReference>
<evidence type="ECO:0000313" key="5">
    <source>
        <dbReference type="EMBL" id="PPK51889.1"/>
    </source>
</evidence>
<gene>
    <name evidence="5" type="ORF">B0H24_10393</name>
    <name evidence="4" type="ORF">BY455_1393</name>
</gene>
<dbReference type="InterPro" id="IPR036291">
    <property type="entry name" value="NAD(P)-bd_dom_sf"/>
</dbReference>
<dbReference type="PANTHER" id="PTHR43000">
    <property type="entry name" value="DTDP-D-GLUCOSE 4,6-DEHYDRATASE-RELATED"/>
    <property type="match status" value="1"/>
</dbReference>
<dbReference type="AlphaFoldDB" id="A0A2S6G2U6"/>
<evidence type="ECO:0000256" key="1">
    <source>
        <dbReference type="ARBA" id="ARBA00005125"/>
    </source>
</evidence>
<reference evidence="5 6" key="2">
    <citation type="submission" date="2018-02" db="EMBL/GenBank/DDBJ databases">
        <title>Subsurface microbial communities from deep shales in Ohio and West Virginia, USA.</title>
        <authorList>
            <person name="Wrighton K."/>
        </authorList>
    </citation>
    <scope>NUCLEOTIDE SEQUENCE [LARGE SCALE GENOMIC DNA]</scope>
    <source>
        <strain evidence="5 6">UTICA-S1B9</strain>
    </source>
</reference>
<accession>A0A2S6G2U6</accession>
<dbReference type="InterPro" id="IPR001509">
    <property type="entry name" value="Epimerase_deHydtase"/>
</dbReference>
<dbReference type="Gene3D" id="3.40.50.720">
    <property type="entry name" value="NAD(P)-binding Rossmann-like Domain"/>
    <property type="match status" value="1"/>
</dbReference>
<comment type="pathway">
    <text evidence="1">Bacterial outer membrane biogenesis; LPS O-antigen biosynthesis.</text>
</comment>
<dbReference type="OrthoDB" id="9801056at2"/>
<proteinExistence type="inferred from homology"/>
<dbReference type="Proteomes" id="UP000239648">
    <property type="component" value="Unassembled WGS sequence"/>
</dbReference>
<dbReference type="SUPFAM" id="SSF51735">
    <property type="entry name" value="NAD(P)-binding Rossmann-fold domains"/>
    <property type="match status" value="1"/>
</dbReference>
<keyword evidence="7" id="KW-1185">Reference proteome</keyword>
<dbReference type="Pfam" id="PF01370">
    <property type="entry name" value="Epimerase"/>
    <property type="match status" value="1"/>
</dbReference>
<evidence type="ECO:0000256" key="2">
    <source>
        <dbReference type="ARBA" id="ARBA00007637"/>
    </source>
</evidence>
<protein>
    <submittedName>
        <fullName evidence="5">UDP-glucose 4-epimerase</fullName>
    </submittedName>
</protein>
<evidence type="ECO:0000259" key="3">
    <source>
        <dbReference type="Pfam" id="PF01370"/>
    </source>
</evidence>
<dbReference type="EMBL" id="PTIT01000039">
    <property type="protein sequence ID" value="PPK49974.1"/>
    <property type="molecule type" value="Genomic_DNA"/>
</dbReference>
<dbReference type="RefSeq" id="WP_104417429.1">
    <property type="nucleotide sequence ID" value="NZ_PTIT01000039.1"/>
</dbReference>
<comment type="similarity">
    <text evidence="2">Belongs to the NAD(P)-dependent epimerase/dehydratase family.</text>
</comment>
<dbReference type="EMBL" id="PTIU01000039">
    <property type="protein sequence ID" value="PPK51889.1"/>
    <property type="molecule type" value="Genomic_DNA"/>
</dbReference>
<organism evidence="5 6">
    <name type="scientific">Marinobacter persicus</name>
    <dbReference type="NCBI Taxonomy" id="930118"/>
    <lineage>
        <taxon>Bacteria</taxon>
        <taxon>Pseudomonadati</taxon>
        <taxon>Pseudomonadota</taxon>
        <taxon>Gammaproteobacteria</taxon>
        <taxon>Pseudomonadales</taxon>
        <taxon>Marinobacteraceae</taxon>
        <taxon>Marinobacter</taxon>
    </lineage>
</organism>
<comment type="caution">
    <text evidence="5">The sequence shown here is derived from an EMBL/GenBank/DDBJ whole genome shotgun (WGS) entry which is preliminary data.</text>
</comment>